<accession>A0A975I7G5</accession>
<organism evidence="2 3">
    <name type="scientific">Cognatishimia activa</name>
    <dbReference type="NCBI Taxonomy" id="1715691"/>
    <lineage>
        <taxon>Bacteria</taxon>
        <taxon>Pseudomonadati</taxon>
        <taxon>Pseudomonadota</taxon>
        <taxon>Alphaproteobacteria</taxon>
        <taxon>Rhodobacterales</taxon>
        <taxon>Paracoccaceae</taxon>
        <taxon>Cognatishimia</taxon>
    </lineage>
</organism>
<sequence length="177" mass="19336">MGVIKWVIRLIVVLAVIFVGGAFLLPKETSVARTVTMNAAPEVIFPYIANLRANQAWSPWLDRDTDIQLAFNDVPEGVGAAMSWQSEHPQVGSGNMIIIEAQDPRRLVTALDFGEMGTATAYFNLVASEGGTAVTWGFTSDNGNNPMFRWMGLMMDGWVGPDYEQGLNNLKKLVEGA</sequence>
<keyword evidence="1" id="KW-0812">Transmembrane</keyword>
<evidence type="ECO:0000313" key="3">
    <source>
        <dbReference type="Proteomes" id="UP000665026"/>
    </source>
</evidence>
<dbReference type="KEGG" id="cact:HZ995_00140"/>
<reference evidence="2" key="1">
    <citation type="submission" date="2020-07" db="EMBL/GenBank/DDBJ databases">
        <title>Genome sequences of bacteria associated with the marine, planktonic diatom Thalassiosira profunda strain ECT2AJA-044.</title>
        <authorList>
            <person name="Gargas C.B."/>
            <person name="Roberts W.R."/>
            <person name="Alverson A.J."/>
        </authorList>
    </citation>
    <scope>NUCLEOTIDE SEQUENCE</scope>
    <source>
        <strain evidence="2">ECT2AJA-044</strain>
    </source>
</reference>
<dbReference type="CDD" id="cd07818">
    <property type="entry name" value="SRPBCC_1"/>
    <property type="match status" value="1"/>
</dbReference>
<evidence type="ECO:0000256" key="1">
    <source>
        <dbReference type="SAM" id="Phobius"/>
    </source>
</evidence>
<feature type="transmembrane region" description="Helical" evidence="1">
    <location>
        <begin position="6"/>
        <end position="25"/>
    </location>
</feature>
<dbReference type="EMBL" id="CP060010">
    <property type="protein sequence ID" value="QTN35979.1"/>
    <property type="molecule type" value="Genomic_DNA"/>
</dbReference>
<dbReference type="Proteomes" id="UP000665026">
    <property type="component" value="Chromosome"/>
</dbReference>
<dbReference type="InterPro" id="IPR023393">
    <property type="entry name" value="START-like_dom_sf"/>
</dbReference>
<name>A0A975I7G5_9RHOB</name>
<evidence type="ECO:0000313" key="2">
    <source>
        <dbReference type="EMBL" id="QTN35979.1"/>
    </source>
</evidence>
<protein>
    <submittedName>
        <fullName evidence="2">SRPBCC family protein</fullName>
    </submittedName>
</protein>
<dbReference type="Gene3D" id="3.30.530.20">
    <property type="match status" value="1"/>
</dbReference>
<dbReference type="RefSeq" id="WP_209356683.1">
    <property type="nucleotide sequence ID" value="NZ_CP060010.1"/>
</dbReference>
<proteinExistence type="predicted"/>
<gene>
    <name evidence="2" type="ORF">HZ995_00140</name>
</gene>
<keyword evidence="1" id="KW-0472">Membrane</keyword>
<keyword evidence="1" id="KW-1133">Transmembrane helix</keyword>
<dbReference type="InterPro" id="IPR019587">
    <property type="entry name" value="Polyketide_cyclase/dehydratase"/>
</dbReference>
<dbReference type="AlphaFoldDB" id="A0A975I7G5"/>
<dbReference type="Pfam" id="PF10604">
    <property type="entry name" value="Polyketide_cyc2"/>
    <property type="match status" value="1"/>
</dbReference>
<dbReference type="SUPFAM" id="SSF55961">
    <property type="entry name" value="Bet v1-like"/>
    <property type="match status" value="1"/>
</dbReference>